<dbReference type="GO" id="GO:0016042">
    <property type="term" value="P:lipid catabolic process"/>
    <property type="evidence" value="ECO:0007669"/>
    <property type="project" value="UniProtKB-KW"/>
</dbReference>
<organism evidence="6 7">
    <name type="scientific">Verticillium dahliae (strain VdLs.17 / ATCC MYA-4575 / FGSC 10137)</name>
    <name type="common">Verticillium wilt</name>
    <dbReference type="NCBI Taxonomy" id="498257"/>
    <lineage>
        <taxon>Eukaryota</taxon>
        <taxon>Fungi</taxon>
        <taxon>Dikarya</taxon>
        <taxon>Ascomycota</taxon>
        <taxon>Pezizomycotina</taxon>
        <taxon>Sordariomycetes</taxon>
        <taxon>Hypocreomycetidae</taxon>
        <taxon>Glomerellales</taxon>
        <taxon>Plectosphaerellaceae</taxon>
        <taxon>Verticillium</taxon>
    </lineage>
</organism>
<dbReference type="PANTHER" id="PTHR24185">
    <property type="entry name" value="CALCIUM-INDEPENDENT PHOSPHOLIPASE A2-GAMMA"/>
    <property type="match status" value="1"/>
</dbReference>
<dbReference type="PROSITE" id="PS51635">
    <property type="entry name" value="PNPLA"/>
    <property type="match status" value="1"/>
</dbReference>
<dbReference type="Gene3D" id="3.40.1090.10">
    <property type="entry name" value="Cytosolic phospholipase A2 catalytic domain"/>
    <property type="match status" value="1"/>
</dbReference>
<dbReference type="HOGENOM" id="CLU_000288_144_2_1"/>
<evidence type="ECO:0000256" key="3">
    <source>
        <dbReference type="ARBA" id="ARBA00023098"/>
    </source>
</evidence>
<evidence type="ECO:0000256" key="4">
    <source>
        <dbReference type="PROSITE-ProRule" id="PRU01161"/>
    </source>
</evidence>
<dbReference type="eggNOG" id="KOG4231">
    <property type="taxonomic scope" value="Eukaryota"/>
</dbReference>
<keyword evidence="7" id="KW-1185">Reference proteome</keyword>
<dbReference type="CDD" id="cd07216">
    <property type="entry name" value="Pat17_PNPLA8_PNPLA9_like3"/>
    <property type="match status" value="1"/>
</dbReference>
<protein>
    <submittedName>
        <fullName evidence="6">Phospholipase</fullName>
    </submittedName>
</protein>
<evidence type="ECO:0000256" key="2">
    <source>
        <dbReference type="ARBA" id="ARBA00022963"/>
    </source>
</evidence>
<keyword evidence="3" id="KW-0443">Lipid metabolism</keyword>
<dbReference type="SUPFAM" id="SSF52151">
    <property type="entry name" value="FabD/lysophospholipase-like"/>
    <property type="match status" value="1"/>
</dbReference>
<dbReference type="InterPro" id="IPR016035">
    <property type="entry name" value="Acyl_Trfase/lysoPLipase"/>
</dbReference>
<evidence type="ECO:0000259" key="5">
    <source>
        <dbReference type="PROSITE" id="PS51635"/>
    </source>
</evidence>
<feature type="domain" description="PNPLA" evidence="5">
    <location>
        <begin position="9"/>
        <end position="207"/>
    </location>
</feature>
<dbReference type="GO" id="GO:0019369">
    <property type="term" value="P:arachidonate metabolic process"/>
    <property type="evidence" value="ECO:0007669"/>
    <property type="project" value="TreeGrafter"/>
</dbReference>
<dbReference type="STRING" id="498257.G2WT19"/>
<dbReference type="GeneID" id="20702405"/>
<accession>G2WT19</accession>
<dbReference type="RefSeq" id="XP_009648123.1">
    <property type="nucleotide sequence ID" value="XM_009649828.1"/>
</dbReference>
<keyword evidence="2" id="KW-0442">Lipid degradation</keyword>
<dbReference type="GO" id="GO:0047499">
    <property type="term" value="F:calcium-independent phospholipase A2 activity"/>
    <property type="evidence" value="ECO:0007669"/>
    <property type="project" value="TreeGrafter"/>
</dbReference>
<reference evidence="6 7" key="1">
    <citation type="submission" date="2008-03" db="EMBL/GenBank/DDBJ databases">
        <title>The Genome Sequence of Verticillium dahliae VdLs.17.</title>
        <authorList>
            <consortium name="The Broad Institute Genome Sequencing Platform"/>
            <person name="Ma L.-J.J."/>
            <person name="Klosterman S.J."/>
            <person name="Subbarao K."/>
            <person name="Dobinson K."/>
            <person name="Veronese P."/>
            <person name="Kang S."/>
            <person name="Gold S.E."/>
            <person name="Young S."/>
            <person name="Jaffe D."/>
            <person name="Gnerre S."/>
            <person name="Berlin A."/>
            <person name="Heiman D."/>
            <person name="Hepburn T."/>
            <person name="Sykes S."/>
            <person name="Alvarado L."/>
            <person name="Kodira C.D."/>
            <person name="Lander E."/>
            <person name="Galagan J."/>
            <person name="Nusbaum C."/>
            <person name="Birren B."/>
        </authorList>
    </citation>
    <scope>NUCLEOTIDE SEQUENCE [LARGE SCALE GENOMIC DNA]</scope>
    <source>
        <strain evidence="7">VdLs.17 / ATCC MYA-4575 / FGSC 10137</strain>
    </source>
</reference>
<dbReference type="OrthoDB" id="1658288at2759"/>
<name>G2WT19_VERDV</name>
<evidence type="ECO:0000256" key="1">
    <source>
        <dbReference type="ARBA" id="ARBA00022801"/>
    </source>
</evidence>
<comment type="caution">
    <text evidence="4">Lacks conserved residue(s) required for the propagation of feature annotation.</text>
</comment>
<keyword evidence="1" id="KW-0378">Hydrolase</keyword>
<dbReference type="PHI-base" id="PHI:7910"/>
<evidence type="ECO:0000313" key="7">
    <source>
        <dbReference type="Proteomes" id="UP000001611"/>
    </source>
</evidence>
<dbReference type="InterPro" id="IPR002641">
    <property type="entry name" value="PNPLA_dom"/>
</dbReference>
<proteinExistence type="predicted"/>
<gene>
    <name evidence="6" type="ORF">VDAG_00942</name>
</gene>
<evidence type="ECO:0000313" key="6">
    <source>
        <dbReference type="EMBL" id="EGY17260.1"/>
    </source>
</evidence>
<dbReference type="GO" id="GO:0046486">
    <property type="term" value="P:glycerolipid metabolic process"/>
    <property type="evidence" value="ECO:0007669"/>
    <property type="project" value="UniProtKB-ARBA"/>
</dbReference>
<feature type="short sequence motif" description="DGA/G" evidence="4">
    <location>
        <begin position="193"/>
        <end position="195"/>
    </location>
</feature>
<dbReference type="PANTHER" id="PTHR24185:SF1">
    <property type="entry name" value="CALCIUM-INDEPENDENT PHOSPHOLIPASE A2-GAMMA"/>
    <property type="match status" value="1"/>
</dbReference>
<dbReference type="EMBL" id="DS572696">
    <property type="protein sequence ID" value="EGY17260.1"/>
    <property type="molecule type" value="Genomic_DNA"/>
</dbReference>
<dbReference type="Proteomes" id="UP000001611">
    <property type="component" value="Chromosome 1"/>
</dbReference>
<sequence length="441" mass="47739">MPVNDIRLLALDGGGVRSLSSLMILRSLMVTIDPDNPPKPCDYFDMIGGTNTGGLIAVMLGRLRMSVDECIAAFTSLCDGVFEKKKHHRVRMNGKLRGRFDSRALERAIKQILVRTNHDENILLRDASSSCRVFVCATSKETGDTVCLTSFRSPRSTHLFECTTVWEACRATSATATFFDPIAIGPFGEQFVDGAVGGANNPVAVLWSQARDVWGAGLQGSLRCLVSIGTGVPALQPVRDNVLSILAALLTPALETETTAENFRRDKVDLDDDGRYFRFNVVRGLEQIGMDEVKKKAEIVAATGGYVASQDVLKQMRACARQPVITMCQLFPQSVACCPPRLLAISPCPQYEGPTDRASAFAAGALPPLAVVPTGGEGPDDDWLLGLLDGLPGSIGTGAYLRQILVSIKNESEAAASLLHLWANIDDECIYLDLRYSLIEE</sequence>
<dbReference type="InParanoid" id="G2WT19"/>
<dbReference type="OMA" id="MREVWIE"/>
<dbReference type="AlphaFoldDB" id="G2WT19"/>
<dbReference type="KEGG" id="vda:VDAG_00942"/>
<dbReference type="Pfam" id="PF01734">
    <property type="entry name" value="Patatin"/>
    <property type="match status" value="1"/>
</dbReference>
<dbReference type="GO" id="GO:0016020">
    <property type="term" value="C:membrane"/>
    <property type="evidence" value="ECO:0007669"/>
    <property type="project" value="TreeGrafter"/>
</dbReference>